<feature type="region of interest" description="Disordered" evidence="4">
    <location>
        <begin position="441"/>
        <end position="472"/>
    </location>
</feature>
<dbReference type="InterPro" id="IPR013126">
    <property type="entry name" value="Hsp_70_fam"/>
</dbReference>
<dbReference type="SUPFAM" id="SSF53067">
    <property type="entry name" value="Actin-like ATPase domain"/>
    <property type="match status" value="2"/>
</dbReference>
<proteinExistence type="predicted"/>
<comment type="caution">
    <text evidence="6">The sequence shown here is derived from an EMBL/GenBank/DDBJ whole genome shotgun (WGS) entry which is preliminary data.</text>
</comment>
<keyword evidence="3" id="KW-0143">Chaperone</keyword>
<dbReference type="Pfam" id="PF00012">
    <property type="entry name" value="HSP70"/>
    <property type="match status" value="1"/>
</dbReference>
<evidence type="ECO:0000256" key="1">
    <source>
        <dbReference type="ARBA" id="ARBA00022741"/>
    </source>
</evidence>
<dbReference type="PANTHER" id="PTHR42749">
    <property type="entry name" value="CELL SHAPE-DETERMINING PROTEIN MREB"/>
    <property type="match status" value="1"/>
</dbReference>
<reference evidence="6 7" key="1">
    <citation type="journal article" date="2018" name="Int. J. Syst. Evol. Microbiol.">
        <title>Glycomyces paridis sp. nov., isolated from the medicinal plant Paris polyphylla.</title>
        <authorList>
            <person name="Fang X.M."/>
            <person name="Bai J.L."/>
            <person name="Su J."/>
            <person name="Zhao L.L."/>
            <person name="Liu H.Y."/>
            <person name="Ma B.P."/>
            <person name="Zhang Y.Q."/>
            <person name="Yu L.Y."/>
        </authorList>
    </citation>
    <scope>NUCLEOTIDE SEQUENCE [LARGE SCALE GENOMIC DNA]</scope>
    <source>
        <strain evidence="6 7">CPCC 204357</strain>
    </source>
</reference>
<dbReference type="Proteomes" id="UP000305792">
    <property type="component" value="Unassembled WGS sequence"/>
</dbReference>
<keyword evidence="5" id="KW-0812">Transmembrane</keyword>
<dbReference type="OrthoDB" id="9766019at2"/>
<keyword evidence="7" id="KW-1185">Reference proteome</keyword>
<dbReference type="Gene3D" id="3.30.420.40">
    <property type="match status" value="2"/>
</dbReference>
<dbReference type="EMBL" id="STGX01000003">
    <property type="protein sequence ID" value="THV30621.1"/>
    <property type="molecule type" value="Genomic_DNA"/>
</dbReference>
<feature type="transmembrane region" description="Helical" evidence="5">
    <location>
        <begin position="417"/>
        <end position="437"/>
    </location>
</feature>
<dbReference type="RefSeq" id="WP_136528485.1">
    <property type="nucleotide sequence ID" value="NZ_STGX01000003.1"/>
</dbReference>
<keyword evidence="5" id="KW-0472">Membrane</keyword>
<dbReference type="AlphaFoldDB" id="A0A4S8PKM1"/>
<sequence>MDPVSRTAAALGVDFGTHNTVATVVRGDGRRHQLLFEGNPLLPSGIYLGIDANVLVGRDAAREGRLRPERYERNPKLRLGEGSLLLADKEIPVREAVAAVLRRVIAECGTTAGLPRAVTVTVPAGWGPARRHIVADAAASAGAGAPILMPEPVAAARYFAEVLGHALEPGRAVVVFDLGAGTFDASAVARTGTGYEVLAVDGSDRIGGHYLDQALVEYLGGRYDGSEERAGQWRALLAPGAPSATLRRRFALYDEVREAKERLSRSTATEIAVPGFANDELMTRAELELLARPLLTEAVAITKAVMREAGLGPDRVAGVFMVGGASRMPLAATMIHQELGIAPTLIEQPELVVSEGAVAGSATAPPLPVTPAAALPPVTPAASPSPQTPGTLPPAGYAAPALLSPVLPVRPNRTVPWLLALVVVLALALVAGVTWFLTDAAGRDGEPSGESDTTEETSASAVEETADETADWSEVSIVAIDTTPTTITVRTSAEEGMEGCTAVIDAGAGAETYPEQPCDEFTLEELWANTGYAVAVYGPGEDPADAEATPLEGEATTPMQLGTVYWDCPSTREYCREQGGDPGVRGTADVADTVAYAEVGEEFDLVCYETAETITPRGEEADGYWDYHPGKDASDVMVRVRLSEGEFGYVPFVWLVIDPEDVNSLGGVRPC</sequence>
<organism evidence="6 7">
    <name type="scientific">Glycomyces paridis</name>
    <dbReference type="NCBI Taxonomy" id="2126555"/>
    <lineage>
        <taxon>Bacteria</taxon>
        <taxon>Bacillati</taxon>
        <taxon>Actinomycetota</taxon>
        <taxon>Actinomycetes</taxon>
        <taxon>Glycomycetales</taxon>
        <taxon>Glycomycetaceae</taxon>
        <taxon>Glycomyces</taxon>
    </lineage>
</organism>
<protein>
    <recommendedName>
        <fullName evidence="8">Hsp70 family protein</fullName>
    </recommendedName>
</protein>
<dbReference type="InterPro" id="IPR043129">
    <property type="entry name" value="ATPase_NBD"/>
</dbReference>
<accession>A0A4S8PKM1</accession>
<evidence type="ECO:0000313" key="6">
    <source>
        <dbReference type="EMBL" id="THV30621.1"/>
    </source>
</evidence>
<evidence type="ECO:0000313" key="7">
    <source>
        <dbReference type="Proteomes" id="UP000305792"/>
    </source>
</evidence>
<evidence type="ECO:0008006" key="8">
    <source>
        <dbReference type="Google" id="ProtNLM"/>
    </source>
</evidence>
<dbReference type="Gene3D" id="3.90.640.10">
    <property type="entry name" value="Actin, Chain A, domain 4"/>
    <property type="match status" value="1"/>
</dbReference>
<keyword evidence="2" id="KW-0067">ATP-binding</keyword>
<dbReference type="GO" id="GO:0140662">
    <property type="term" value="F:ATP-dependent protein folding chaperone"/>
    <property type="evidence" value="ECO:0007669"/>
    <property type="project" value="InterPro"/>
</dbReference>
<evidence type="ECO:0000256" key="3">
    <source>
        <dbReference type="ARBA" id="ARBA00023186"/>
    </source>
</evidence>
<evidence type="ECO:0000256" key="4">
    <source>
        <dbReference type="SAM" id="MobiDB-lite"/>
    </source>
</evidence>
<dbReference type="GO" id="GO:0005524">
    <property type="term" value="F:ATP binding"/>
    <property type="evidence" value="ECO:0007669"/>
    <property type="project" value="UniProtKB-KW"/>
</dbReference>
<keyword evidence="1" id="KW-0547">Nucleotide-binding</keyword>
<evidence type="ECO:0000256" key="2">
    <source>
        <dbReference type="ARBA" id="ARBA00022840"/>
    </source>
</evidence>
<name>A0A4S8PKM1_9ACTN</name>
<dbReference type="PRINTS" id="PR00301">
    <property type="entry name" value="HEATSHOCK70"/>
</dbReference>
<evidence type="ECO:0000256" key="5">
    <source>
        <dbReference type="SAM" id="Phobius"/>
    </source>
</evidence>
<keyword evidence="5" id="KW-1133">Transmembrane helix</keyword>
<dbReference type="PANTHER" id="PTHR42749:SF1">
    <property type="entry name" value="CELL SHAPE-DETERMINING PROTEIN MREB"/>
    <property type="match status" value="1"/>
</dbReference>
<gene>
    <name evidence="6" type="ORF">E9998_04330</name>
</gene>